<evidence type="ECO:0000256" key="8">
    <source>
        <dbReference type="SAM" id="Phobius"/>
    </source>
</evidence>
<dbReference type="PANTHER" id="PTHR43867:SF2">
    <property type="entry name" value="CELLULOSE SYNTHASE CATALYTIC SUBUNIT A [UDP-FORMING]"/>
    <property type="match status" value="1"/>
</dbReference>
<dbReference type="InterPro" id="IPR029044">
    <property type="entry name" value="Nucleotide-diphossugar_trans"/>
</dbReference>
<organism evidence="9 10">
    <name type="scientific">Coccomyxa subellipsoidea</name>
    <dbReference type="NCBI Taxonomy" id="248742"/>
    <lineage>
        <taxon>Eukaryota</taxon>
        <taxon>Viridiplantae</taxon>
        <taxon>Chlorophyta</taxon>
        <taxon>core chlorophytes</taxon>
        <taxon>Trebouxiophyceae</taxon>
        <taxon>Trebouxiophyceae incertae sedis</taxon>
        <taxon>Coccomyxaceae</taxon>
        <taxon>Coccomyxa</taxon>
    </lineage>
</organism>
<comment type="subcellular location">
    <subcellularLocation>
        <location evidence="1">Membrane</location>
        <topology evidence="1">Multi-pass membrane protein</topology>
    </subcellularLocation>
</comment>
<evidence type="ECO:0000256" key="3">
    <source>
        <dbReference type="ARBA" id="ARBA00022679"/>
    </source>
</evidence>
<protein>
    <recommendedName>
        <fullName evidence="11">Glycosyltransferase 2-like domain-containing protein</fullName>
    </recommendedName>
</protein>
<proteinExistence type="predicted"/>
<evidence type="ECO:0000313" key="9">
    <source>
        <dbReference type="EMBL" id="KAK9908885.1"/>
    </source>
</evidence>
<evidence type="ECO:0000256" key="7">
    <source>
        <dbReference type="SAM" id="MobiDB-lite"/>
    </source>
</evidence>
<sequence>MFIRLAGDFSPLEKGTDTLGVRRATDDYAPLQRGLHYPSPPTAAGGRQSGAQPAVERPPRRSGSATGEPPRRTSNSGASPQPLPLSNQAAGVPRPSRDPPEDGGRRPSARGASADERRPSAYPAVYGAGDGNGYPAPVHYPAVTDAPWRRDSAAAAAAAANGAPPPPPQPQPPQPATEWPDAHGELVFSEDGGEKQPTYKAFAFNDAERADLAAAGGIGMLGYRFHRRTSVNWYAWLLFLFYLGAFGFYLYVRITKTLDLGKYFQWYGILLLVVECMGASTVLTYGVWLLYSPVQEDFTEDPHNPGLPKVKLNYHVRVLVPCYKEELEIIQKTVLAALDATLPAGCARTVYLCDDGKDPEKRAWIGTLGPDVVYVSGRFRKKGEMNGKSGNLNNCARQIYPPEIPIPGNELMCIFDADQVARKVFFLRTLPLFDAGDDVGMVLSPQCFHNLNMHTDIFNHSNLQFWEYMQPGYDAWGFISCTGTNFLMRAKAFMEAGGSPTYTLTEDFALGMEMKKYGWQCRYVQEYLAVGEAPDEIRNCFQQRSRWTKGHFQIILNPARTPLFQWRLRLFDRIMYCSGCWSYTVGAVTTPVFIAIPVLTIWIGVFPVVISREFALALTIYTVATQLLLYYVRKLSHFEALWFANIANSILWWAFVKAWWRAFITRLFCCCSRMSFKATAKGKGRLANSAAGDIWLHCLAVIVLAATMAIGIWQLVAGAQALSPLLISVLWAAFAMVPPFLLVSYAAVGGPGVIMRILCFFCGIISTGTGLAAVGILWAIPSYNSAEFSGGLISQKDIGVLFRYIHDAPQRLGR</sequence>
<keyword evidence="10" id="KW-1185">Reference proteome</keyword>
<comment type="caution">
    <text evidence="9">The sequence shown here is derived from an EMBL/GenBank/DDBJ whole genome shotgun (WGS) entry which is preliminary data.</text>
</comment>
<feature type="transmembrane region" description="Helical" evidence="8">
    <location>
        <begin position="638"/>
        <end position="656"/>
    </location>
</feature>
<feature type="transmembrane region" description="Helical" evidence="8">
    <location>
        <begin position="264"/>
        <end position="291"/>
    </location>
</feature>
<dbReference type="Gene3D" id="3.90.550.10">
    <property type="entry name" value="Spore Coat Polysaccharide Biosynthesis Protein SpsA, Chain A"/>
    <property type="match status" value="1"/>
</dbReference>
<evidence type="ECO:0008006" key="11">
    <source>
        <dbReference type="Google" id="ProtNLM"/>
    </source>
</evidence>
<keyword evidence="5 8" id="KW-1133">Transmembrane helix</keyword>
<feature type="transmembrane region" description="Helical" evidence="8">
    <location>
        <begin position="722"/>
        <end position="745"/>
    </location>
</feature>
<keyword evidence="3" id="KW-0808">Transferase</keyword>
<dbReference type="Proteomes" id="UP001491310">
    <property type="component" value="Unassembled WGS sequence"/>
</dbReference>
<feature type="transmembrane region" description="Helical" evidence="8">
    <location>
        <begin position="757"/>
        <end position="780"/>
    </location>
</feature>
<name>A0ABR2YPA8_9CHLO</name>
<evidence type="ECO:0000256" key="1">
    <source>
        <dbReference type="ARBA" id="ARBA00004141"/>
    </source>
</evidence>
<dbReference type="EMBL" id="JALJOT010000007">
    <property type="protein sequence ID" value="KAK9908885.1"/>
    <property type="molecule type" value="Genomic_DNA"/>
</dbReference>
<feature type="compositionally biased region" description="Polar residues" evidence="7">
    <location>
        <begin position="72"/>
        <end position="89"/>
    </location>
</feature>
<keyword evidence="4 8" id="KW-0812">Transmembrane</keyword>
<keyword evidence="6 8" id="KW-0472">Membrane</keyword>
<reference evidence="9 10" key="1">
    <citation type="journal article" date="2024" name="Nat. Commun.">
        <title>Phylogenomics reveals the evolutionary origins of lichenization in chlorophyte algae.</title>
        <authorList>
            <person name="Puginier C."/>
            <person name="Libourel C."/>
            <person name="Otte J."/>
            <person name="Skaloud P."/>
            <person name="Haon M."/>
            <person name="Grisel S."/>
            <person name="Petersen M."/>
            <person name="Berrin J.G."/>
            <person name="Delaux P.M."/>
            <person name="Dal Grande F."/>
            <person name="Keller J."/>
        </authorList>
    </citation>
    <scope>NUCLEOTIDE SEQUENCE [LARGE SCALE GENOMIC DNA]</scope>
    <source>
        <strain evidence="9 10">SAG 216-7</strain>
    </source>
</reference>
<feature type="compositionally biased region" description="Low complexity" evidence="7">
    <location>
        <begin position="153"/>
        <end position="162"/>
    </location>
</feature>
<feature type="transmembrane region" description="Helical" evidence="8">
    <location>
        <begin position="581"/>
        <end position="602"/>
    </location>
</feature>
<evidence type="ECO:0000256" key="2">
    <source>
        <dbReference type="ARBA" id="ARBA00022676"/>
    </source>
</evidence>
<feature type="region of interest" description="Disordered" evidence="7">
    <location>
        <begin position="150"/>
        <end position="181"/>
    </location>
</feature>
<evidence type="ECO:0000256" key="4">
    <source>
        <dbReference type="ARBA" id="ARBA00022692"/>
    </source>
</evidence>
<evidence type="ECO:0000256" key="6">
    <source>
        <dbReference type="ARBA" id="ARBA00023136"/>
    </source>
</evidence>
<evidence type="ECO:0000313" key="10">
    <source>
        <dbReference type="Proteomes" id="UP001491310"/>
    </source>
</evidence>
<feature type="region of interest" description="Disordered" evidence="7">
    <location>
        <begin position="1"/>
        <end position="126"/>
    </location>
</feature>
<feature type="transmembrane region" description="Helical" evidence="8">
    <location>
        <begin position="614"/>
        <end position="632"/>
    </location>
</feature>
<dbReference type="Pfam" id="PF13641">
    <property type="entry name" value="Glyco_tranf_2_3"/>
    <property type="match status" value="1"/>
</dbReference>
<feature type="compositionally biased region" description="Basic and acidic residues" evidence="7">
    <location>
        <begin position="95"/>
        <end position="105"/>
    </location>
</feature>
<feature type="transmembrane region" description="Helical" evidence="8">
    <location>
        <begin position="694"/>
        <end position="716"/>
    </location>
</feature>
<gene>
    <name evidence="9" type="ORF">WJX75_004221</name>
</gene>
<accession>A0ABR2YPA8</accession>
<evidence type="ECO:0000256" key="5">
    <source>
        <dbReference type="ARBA" id="ARBA00022989"/>
    </source>
</evidence>
<keyword evidence="2" id="KW-0328">Glycosyltransferase</keyword>
<dbReference type="SUPFAM" id="SSF53448">
    <property type="entry name" value="Nucleotide-diphospho-sugar transferases"/>
    <property type="match status" value="1"/>
</dbReference>
<feature type="compositionally biased region" description="Pro residues" evidence="7">
    <location>
        <begin position="163"/>
        <end position="175"/>
    </location>
</feature>
<dbReference type="InterPro" id="IPR050321">
    <property type="entry name" value="Glycosyltr_2/OpgH_subfam"/>
</dbReference>
<feature type="transmembrane region" description="Helical" evidence="8">
    <location>
        <begin position="233"/>
        <end position="252"/>
    </location>
</feature>
<dbReference type="PANTHER" id="PTHR43867">
    <property type="entry name" value="CELLULOSE SYNTHASE CATALYTIC SUBUNIT A [UDP-FORMING]"/>
    <property type="match status" value="1"/>
</dbReference>